<dbReference type="PaxDb" id="4113-PGSC0003DMT400089702"/>
<proteinExistence type="predicted"/>
<feature type="region of interest" description="Disordered" evidence="1">
    <location>
        <begin position="139"/>
        <end position="165"/>
    </location>
</feature>
<dbReference type="HOGENOM" id="CLU_1456869_0_0_1"/>
<name>M1DIR1_SOLTU</name>
<reference evidence="2" key="2">
    <citation type="submission" date="2015-06" db="UniProtKB">
        <authorList>
            <consortium name="EnsemblPlants"/>
        </authorList>
    </citation>
    <scope>IDENTIFICATION</scope>
    <source>
        <strain evidence="2">DM1-3 516 R44</strain>
    </source>
</reference>
<sequence length="209" mass="22760">MSENESYGYQTDHRLLKLLNLRDNLLTFKQVGLKCGKCLKKCRVASNSSSRRVTEEVGEPDLIRRLTQDNFKLKSVNLCEPRVIVGESLIMSAISTETAVGTPTLTGDMTKSKVAKRITPTQEKSKVIAIKEDAITSKGKDLKLPRTSGKAKGKSPTSARKTITMDPNIPSCARGFYIVVHVFLADSQSMELGEAGTVVPLEVTSGTDA</sequence>
<protein>
    <recommendedName>
        <fullName evidence="4">Integrase core domain containing protein</fullName>
    </recommendedName>
</protein>
<evidence type="ECO:0008006" key="4">
    <source>
        <dbReference type="Google" id="ProtNLM"/>
    </source>
</evidence>
<dbReference type="Proteomes" id="UP000011115">
    <property type="component" value="Unassembled WGS sequence"/>
</dbReference>
<keyword evidence="3" id="KW-1185">Reference proteome</keyword>
<evidence type="ECO:0000313" key="2">
    <source>
        <dbReference type="EnsemblPlants" id="PGSC0003DMT400089702"/>
    </source>
</evidence>
<evidence type="ECO:0000313" key="3">
    <source>
        <dbReference type="Proteomes" id="UP000011115"/>
    </source>
</evidence>
<dbReference type="InParanoid" id="M1DIR1"/>
<evidence type="ECO:0000256" key="1">
    <source>
        <dbReference type="SAM" id="MobiDB-lite"/>
    </source>
</evidence>
<dbReference type="Gramene" id="PGSC0003DMT400089702">
    <property type="protein sequence ID" value="PGSC0003DMT400089702"/>
    <property type="gene ID" value="PGSC0003DMG400039273"/>
</dbReference>
<dbReference type="EnsemblPlants" id="PGSC0003DMT400089702">
    <property type="protein sequence ID" value="PGSC0003DMT400089702"/>
    <property type="gene ID" value="PGSC0003DMG400039273"/>
</dbReference>
<dbReference type="AlphaFoldDB" id="M1DIR1"/>
<accession>M1DIR1</accession>
<reference evidence="3" key="1">
    <citation type="journal article" date="2011" name="Nature">
        <title>Genome sequence and analysis of the tuber crop potato.</title>
        <authorList>
            <consortium name="The Potato Genome Sequencing Consortium"/>
        </authorList>
    </citation>
    <scope>NUCLEOTIDE SEQUENCE [LARGE SCALE GENOMIC DNA]</scope>
    <source>
        <strain evidence="3">cv. DM1-3 516 R44</strain>
    </source>
</reference>
<organism evidence="2 3">
    <name type="scientific">Solanum tuberosum</name>
    <name type="common">Potato</name>
    <dbReference type="NCBI Taxonomy" id="4113"/>
    <lineage>
        <taxon>Eukaryota</taxon>
        <taxon>Viridiplantae</taxon>
        <taxon>Streptophyta</taxon>
        <taxon>Embryophyta</taxon>
        <taxon>Tracheophyta</taxon>
        <taxon>Spermatophyta</taxon>
        <taxon>Magnoliopsida</taxon>
        <taxon>eudicotyledons</taxon>
        <taxon>Gunneridae</taxon>
        <taxon>Pentapetalae</taxon>
        <taxon>asterids</taxon>
        <taxon>lamiids</taxon>
        <taxon>Solanales</taxon>
        <taxon>Solanaceae</taxon>
        <taxon>Solanoideae</taxon>
        <taxon>Solaneae</taxon>
        <taxon>Solanum</taxon>
    </lineage>
</organism>